<name>L7F858_STRT8</name>
<keyword evidence="2" id="KW-1185">Reference proteome</keyword>
<comment type="caution">
    <text evidence="1">The sequence shown here is derived from an EMBL/GenBank/DDBJ whole genome shotgun (WGS) entry which is preliminary data.</text>
</comment>
<dbReference type="PATRIC" id="fig|698760.3.peg.4386"/>
<dbReference type="AlphaFoldDB" id="L7F858"/>
<evidence type="ECO:0000313" key="2">
    <source>
        <dbReference type="Proteomes" id="UP000010931"/>
    </source>
</evidence>
<reference evidence="1 2" key="1">
    <citation type="journal article" date="2011" name="Plasmid">
        <title>Streptomyces turgidiscabies Car8 contains a modular pathogenicity island that shares virulence genes with other actinobacterial plant pathogens.</title>
        <authorList>
            <person name="Huguet-Tapia J.C."/>
            <person name="Badger J.H."/>
            <person name="Loria R."/>
            <person name="Pettis G.S."/>
        </authorList>
    </citation>
    <scope>NUCLEOTIDE SEQUENCE [LARGE SCALE GENOMIC DNA]</scope>
    <source>
        <strain evidence="1 2">Car8</strain>
    </source>
</reference>
<gene>
    <name evidence="1" type="ORF">STRTUCAR8_09662</name>
</gene>
<protein>
    <submittedName>
        <fullName evidence="1">Uncharacterized protein</fullName>
    </submittedName>
</protein>
<evidence type="ECO:0000313" key="1">
    <source>
        <dbReference type="EMBL" id="ELP66865.1"/>
    </source>
</evidence>
<sequence length="51" mass="5372">MWRWPAPGGAALVMLTGEVPPGVAVLRACVPYHFSTPGRAGLLILRDRGTG</sequence>
<dbReference type="Proteomes" id="UP000010931">
    <property type="component" value="Unassembled WGS sequence"/>
</dbReference>
<dbReference type="EMBL" id="AEJB01000324">
    <property type="protein sequence ID" value="ELP66865.1"/>
    <property type="molecule type" value="Genomic_DNA"/>
</dbReference>
<proteinExistence type="predicted"/>
<accession>L7F858</accession>
<organism evidence="1 2">
    <name type="scientific">Streptomyces turgidiscabies (strain Car8)</name>
    <dbReference type="NCBI Taxonomy" id="698760"/>
    <lineage>
        <taxon>Bacteria</taxon>
        <taxon>Bacillati</taxon>
        <taxon>Actinomycetota</taxon>
        <taxon>Actinomycetes</taxon>
        <taxon>Kitasatosporales</taxon>
        <taxon>Streptomycetaceae</taxon>
        <taxon>Streptomyces</taxon>
    </lineage>
</organism>